<name>A0A3P3VRY7_9GAMM</name>
<reference evidence="1 2" key="2">
    <citation type="submission" date="2018-12" db="EMBL/GenBank/DDBJ databases">
        <title>Simiduia agarivorans gen. nov., sp. nov., a marine, agarolytic bacterium isolated from shallow coastal water from Keelung, Taiwan.</title>
        <authorList>
            <person name="Shieh W.Y."/>
        </authorList>
    </citation>
    <scope>NUCLEOTIDE SEQUENCE [LARGE SCALE GENOMIC DNA]</scope>
    <source>
        <strain evidence="1 2">GTF-13</strain>
    </source>
</reference>
<proteinExistence type="predicted"/>
<keyword evidence="2" id="KW-1185">Reference proteome</keyword>
<organism evidence="1 2">
    <name type="scientific">Aestuariirhabdus litorea</name>
    <dbReference type="NCBI Taxonomy" id="2528527"/>
    <lineage>
        <taxon>Bacteria</taxon>
        <taxon>Pseudomonadati</taxon>
        <taxon>Pseudomonadota</taxon>
        <taxon>Gammaproteobacteria</taxon>
        <taxon>Oceanospirillales</taxon>
        <taxon>Aestuariirhabdaceae</taxon>
        <taxon>Aestuariirhabdus</taxon>
    </lineage>
</organism>
<dbReference type="Pfam" id="PF13489">
    <property type="entry name" value="Methyltransf_23"/>
    <property type="match status" value="1"/>
</dbReference>
<evidence type="ECO:0000313" key="2">
    <source>
        <dbReference type="Proteomes" id="UP000280792"/>
    </source>
</evidence>
<sequence>MAPCIPFHQDTRRHYLRCPHCQLVQVPARYHLSPEHEQAEYALHNNDPVDRGYRRFLSRLSVPLSERLSPGAEGLDFGCGPGPALAMMLEEQGFSMTLYDLYFADHPEHLCRQYDFITATEVVEHLSQPGQTLQALWSCLRPGGWLGLMTKMVTSEEAFARWHYIRDPTHIAFFSRETFIFWCRQQRATVEFVGSDVILLHKPSTTVSQ</sequence>
<reference evidence="1 2" key="1">
    <citation type="submission" date="2018-08" db="EMBL/GenBank/DDBJ databases">
        <authorList>
            <person name="Khan S.A."/>
        </authorList>
    </citation>
    <scope>NUCLEOTIDE SEQUENCE [LARGE SCALE GENOMIC DNA]</scope>
    <source>
        <strain evidence="1 2">GTF-13</strain>
    </source>
</reference>
<protein>
    <submittedName>
        <fullName evidence="1">Class I SAM-dependent methyltransferase</fullName>
    </submittedName>
</protein>
<dbReference type="Gene3D" id="3.40.50.150">
    <property type="entry name" value="Vaccinia Virus protein VP39"/>
    <property type="match status" value="1"/>
</dbReference>
<keyword evidence="1" id="KW-0808">Transferase</keyword>
<dbReference type="GO" id="GO:0008168">
    <property type="term" value="F:methyltransferase activity"/>
    <property type="evidence" value="ECO:0007669"/>
    <property type="project" value="UniProtKB-KW"/>
</dbReference>
<accession>A0A3P3VRY7</accession>
<evidence type="ECO:0000313" key="1">
    <source>
        <dbReference type="EMBL" id="RRJ85390.1"/>
    </source>
</evidence>
<dbReference type="InterPro" id="IPR029063">
    <property type="entry name" value="SAM-dependent_MTases_sf"/>
</dbReference>
<keyword evidence="1" id="KW-0489">Methyltransferase</keyword>
<gene>
    <name evidence="1" type="ORF">D0544_00385</name>
</gene>
<dbReference type="GO" id="GO:0032259">
    <property type="term" value="P:methylation"/>
    <property type="evidence" value="ECO:0007669"/>
    <property type="project" value="UniProtKB-KW"/>
</dbReference>
<comment type="caution">
    <text evidence="1">The sequence shown here is derived from an EMBL/GenBank/DDBJ whole genome shotgun (WGS) entry which is preliminary data.</text>
</comment>
<dbReference type="Proteomes" id="UP000280792">
    <property type="component" value="Unassembled WGS sequence"/>
</dbReference>
<dbReference type="EMBL" id="QWEZ01000001">
    <property type="protein sequence ID" value="RRJ85390.1"/>
    <property type="molecule type" value="Genomic_DNA"/>
</dbReference>
<dbReference type="AlphaFoldDB" id="A0A3P3VRY7"/>
<dbReference type="SUPFAM" id="SSF53335">
    <property type="entry name" value="S-adenosyl-L-methionine-dependent methyltransferases"/>
    <property type="match status" value="1"/>
</dbReference>